<reference evidence="2" key="1">
    <citation type="journal article" date="2019" name="Int. J. Syst. Evol. Microbiol.">
        <title>The Global Catalogue of Microorganisms (GCM) 10K type strain sequencing project: providing services to taxonomists for standard genome sequencing and annotation.</title>
        <authorList>
            <consortium name="The Broad Institute Genomics Platform"/>
            <consortium name="The Broad Institute Genome Sequencing Center for Infectious Disease"/>
            <person name="Wu L."/>
            <person name="Ma J."/>
        </authorList>
    </citation>
    <scope>NUCLEOTIDE SEQUENCE [LARGE SCALE GENOMIC DNA]</scope>
    <source>
        <strain evidence="2">JCM 18409</strain>
    </source>
</reference>
<dbReference type="Proteomes" id="UP001501759">
    <property type="component" value="Unassembled WGS sequence"/>
</dbReference>
<dbReference type="EMBL" id="BAABKB010000013">
    <property type="protein sequence ID" value="GAA5014989.1"/>
    <property type="molecule type" value="Genomic_DNA"/>
</dbReference>
<proteinExistence type="predicted"/>
<name>A0ABP9J0D9_9ACTN</name>
<evidence type="ECO:0000313" key="2">
    <source>
        <dbReference type="Proteomes" id="UP001501759"/>
    </source>
</evidence>
<comment type="caution">
    <text evidence="1">The sequence shown here is derived from an EMBL/GenBank/DDBJ whole genome shotgun (WGS) entry which is preliminary data.</text>
</comment>
<gene>
    <name evidence="1" type="ORF">GCM10023335_39320</name>
</gene>
<sequence length="126" mass="13252">MPIVAKDAASVSEAMTATGPSVFLLVLPKFRISDSVLISDSFVESAGLRRTQAAAIPSRMFDCAVLWLRAPAAEGRTRPLIHACGVGRASRWTAPIVIGDPVDSGFLRQIPCVPSTSSGVAFAIRA</sequence>
<organism evidence="1 2">
    <name type="scientific">Streptomyces siamensis</name>
    <dbReference type="NCBI Taxonomy" id="1274986"/>
    <lineage>
        <taxon>Bacteria</taxon>
        <taxon>Bacillati</taxon>
        <taxon>Actinomycetota</taxon>
        <taxon>Actinomycetes</taxon>
        <taxon>Kitasatosporales</taxon>
        <taxon>Streptomycetaceae</taxon>
        <taxon>Streptomyces</taxon>
    </lineage>
</organism>
<evidence type="ECO:0000313" key="1">
    <source>
        <dbReference type="EMBL" id="GAA5014989.1"/>
    </source>
</evidence>
<keyword evidence="2" id="KW-1185">Reference proteome</keyword>
<protein>
    <submittedName>
        <fullName evidence="1">Uncharacterized protein</fullName>
    </submittedName>
</protein>
<accession>A0ABP9J0D9</accession>